<dbReference type="InterPro" id="IPR051095">
    <property type="entry name" value="Dros_DevTransReg"/>
</dbReference>
<dbReference type="InterPro" id="IPR011333">
    <property type="entry name" value="SKP1/BTB/POZ_sf"/>
</dbReference>
<evidence type="ECO:0000259" key="10">
    <source>
        <dbReference type="PROSITE" id="PS50097"/>
    </source>
</evidence>
<dbReference type="GO" id="GO:0006357">
    <property type="term" value="P:regulation of transcription by RNA polymerase II"/>
    <property type="evidence" value="ECO:0007669"/>
    <property type="project" value="TreeGrafter"/>
</dbReference>
<dbReference type="GO" id="GO:0045467">
    <property type="term" value="P:R7 cell development"/>
    <property type="evidence" value="ECO:0007669"/>
    <property type="project" value="UniProtKB-ARBA"/>
</dbReference>
<dbReference type="GO" id="GO:0035167">
    <property type="term" value="P:larval lymph gland hemopoiesis"/>
    <property type="evidence" value="ECO:0007669"/>
    <property type="project" value="UniProtKB-ARBA"/>
</dbReference>
<evidence type="ECO:0000256" key="5">
    <source>
        <dbReference type="ARBA" id="ARBA00023015"/>
    </source>
</evidence>
<evidence type="ECO:0000313" key="11">
    <source>
        <dbReference type="EMBL" id="CAH1121299.1"/>
    </source>
</evidence>
<dbReference type="GO" id="GO:0048813">
    <property type="term" value="P:dendrite morphogenesis"/>
    <property type="evidence" value="ECO:0007669"/>
    <property type="project" value="UniProtKB-ARBA"/>
</dbReference>
<dbReference type="EMBL" id="OU892277">
    <property type="protein sequence ID" value="CAH1121299.1"/>
    <property type="molecule type" value="Genomic_DNA"/>
</dbReference>
<evidence type="ECO:0000256" key="8">
    <source>
        <dbReference type="ARBA" id="ARBA00037382"/>
    </source>
</evidence>
<organism evidence="11 12">
    <name type="scientific">Ceutorhynchus assimilis</name>
    <name type="common">cabbage seed weevil</name>
    <dbReference type="NCBI Taxonomy" id="467358"/>
    <lineage>
        <taxon>Eukaryota</taxon>
        <taxon>Metazoa</taxon>
        <taxon>Ecdysozoa</taxon>
        <taxon>Arthropoda</taxon>
        <taxon>Hexapoda</taxon>
        <taxon>Insecta</taxon>
        <taxon>Pterygota</taxon>
        <taxon>Neoptera</taxon>
        <taxon>Endopterygota</taxon>
        <taxon>Coleoptera</taxon>
        <taxon>Polyphaga</taxon>
        <taxon>Cucujiformia</taxon>
        <taxon>Curculionidae</taxon>
        <taxon>Ceutorhynchinae</taxon>
        <taxon>Ceutorhynchus</taxon>
    </lineage>
</organism>
<comment type="subcellular location">
    <subcellularLocation>
        <location evidence="1">Nucleus</location>
    </subcellularLocation>
</comment>
<evidence type="ECO:0000313" key="12">
    <source>
        <dbReference type="Proteomes" id="UP001152799"/>
    </source>
</evidence>
<reference evidence="11" key="1">
    <citation type="submission" date="2022-01" db="EMBL/GenBank/DDBJ databases">
        <authorList>
            <person name="King R."/>
        </authorList>
    </citation>
    <scope>NUCLEOTIDE SEQUENCE</scope>
</reference>
<evidence type="ECO:0000256" key="1">
    <source>
        <dbReference type="ARBA" id="ARBA00004123"/>
    </source>
</evidence>
<dbReference type="CDD" id="cd18315">
    <property type="entry name" value="BTB_POZ_BAB-like"/>
    <property type="match status" value="1"/>
</dbReference>
<evidence type="ECO:0000256" key="3">
    <source>
        <dbReference type="ARBA" id="ARBA00022782"/>
    </source>
</evidence>
<dbReference type="PANTHER" id="PTHR23110">
    <property type="entry name" value="BTB DOMAIN TRANSCRIPTION FACTOR"/>
    <property type="match status" value="1"/>
</dbReference>
<dbReference type="GO" id="GO:0005634">
    <property type="term" value="C:nucleus"/>
    <property type="evidence" value="ECO:0007669"/>
    <property type="project" value="UniProtKB-SubCell"/>
</dbReference>
<protein>
    <recommendedName>
        <fullName evidence="10">BTB domain-containing protein</fullName>
    </recommendedName>
</protein>
<keyword evidence="2" id="KW-0217">Developmental protein</keyword>
<feature type="domain" description="BTB" evidence="10">
    <location>
        <begin position="32"/>
        <end position="98"/>
    </location>
</feature>
<dbReference type="SMART" id="SM00225">
    <property type="entry name" value="BTB"/>
    <property type="match status" value="1"/>
</dbReference>
<dbReference type="GO" id="GO:0007464">
    <property type="term" value="P:R3/R4 cell fate commitment"/>
    <property type="evidence" value="ECO:0007669"/>
    <property type="project" value="UniProtKB-ARBA"/>
</dbReference>
<dbReference type="OrthoDB" id="10261408at2759"/>
<dbReference type="Pfam" id="PF00651">
    <property type="entry name" value="BTB"/>
    <property type="match status" value="1"/>
</dbReference>
<evidence type="ECO:0000256" key="9">
    <source>
        <dbReference type="SAM" id="MobiDB-lite"/>
    </source>
</evidence>
<keyword evidence="12" id="KW-1185">Reference proteome</keyword>
<feature type="compositionally biased region" description="Polar residues" evidence="9">
    <location>
        <begin position="159"/>
        <end position="186"/>
    </location>
</feature>
<dbReference type="AlphaFoldDB" id="A0A9P0GJ44"/>
<comment type="function">
    <text evidence="8">Putative transcription factor required for axon growth and guidance in the central and peripheral nervous systems. Repels CNS axons away from the midline by promoting the expression of the midline repellent sli and its receptor robo.</text>
</comment>
<dbReference type="InterPro" id="IPR000210">
    <property type="entry name" value="BTB/POZ_dom"/>
</dbReference>
<sequence length="256" mass="28925">MVKSQSFRFAWKCQQPTVLSGFCNLLENGKLLDMTLAAGGERRKAHKLVLSACSPYFEKLLTDEFDKHPVLMLREDIKPEQLEAIMDYMYKGEVYLSIDKIQGFLKAARALQIRGLNGPDTLRNLTYKNRPPDDGACSSSTAPGPDKQQILTRRKLDNDSCQASTSSDTRSLTQNITSPTIPSRNNLMDRVDTRRNLPNGRAKKTGLGPLKNEAKVQEVFLTPREVIDPRKNLGVMKIVINKKVRKLKMSSHQFFL</sequence>
<keyword evidence="4" id="KW-0524">Neurogenesis</keyword>
<evidence type="ECO:0000256" key="4">
    <source>
        <dbReference type="ARBA" id="ARBA00022902"/>
    </source>
</evidence>
<dbReference type="GO" id="GO:0007526">
    <property type="term" value="P:larval somatic muscle development"/>
    <property type="evidence" value="ECO:0007669"/>
    <property type="project" value="UniProtKB-ARBA"/>
</dbReference>
<accession>A0A9P0GJ44</accession>
<proteinExistence type="predicted"/>
<dbReference type="Proteomes" id="UP001152799">
    <property type="component" value="Chromosome 1"/>
</dbReference>
<evidence type="ECO:0000256" key="6">
    <source>
        <dbReference type="ARBA" id="ARBA00023163"/>
    </source>
</evidence>
<keyword evidence="6" id="KW-0804">Transcription</keyword>
<dbReference type="SUPFAM" id="SSF54695">
    <property type="entry name" value="POZ domain"/>
    <property type="match status" value="1"/>
</dbReference>
<keyword evidence="7" id="KW-0539">Nucleus</keyword>
<evidence type="ECO:0000256" key="7">
    <source>
        <dbReference type="ARBA" id="ARBA00023242"/>
    </source>
</evidence>
<feature type="region of interest" description="Disordered" evidence="9">
    <location>
        <begin position="120"/>
        <end position="188"/>
    </location>
</feature>
<dbReference type="PROSITE" id="PS50097">
    <property type="entry name" value="BTB"/>
    <property type="match status" value="1"/>
</dbReference>
<keyword evidence="5" id="KW-0805">Transcription regulation</keyword>
<dbReference type="Gene3D" id="3.30.710.10">
    <property type="entry name" value="Potassium Channel Kv1.1, Chain A"/>
    <property type="match status" value="1"/>
</dbReference>
<dbReference type="PANTHER" id="PTHR23110:SF111">
    <property type="entry name" value="LONGITUDINALS LACKING PROTEIN, ISOFORMS F_I_K_T"/>
    <property type="match status" value="1"/>
</dbReference>
<evidence type="ECO:0000256" key="2">
    <source>
        <dbReference type="ARBA" id="ARBA00022473"/>
    </source>
</evidence>
<name>A0A9P0GJ44_9CUCU</name>
<dbReference type="GO" id="GO:0008406">
    <property type="term" value="P:gonad development"/>
    <property type="evidence" value="ECO:0007669"/>
    <property type="project" value="UniProtKB-ARBA"/>
</dbReference>
<gene>
    <name evidence="11" type="ORF">CEUTPL_LOCUS420</name>
</gene>
<dbReference type="GO" id="GO:0045476">
    <property type="term" value="P:nurse cell apoptotic process"/>
    <property type="evidence" value="ECO:0007669"/>
    <property type="project" value="UniProtKB-ARBA"/>
</dbReference>
<dbReference type="GO" id="GO:0016199">
    <property type="term" value="P:axon midline choice point recognition"/>
    <property type="evidence" value="ECO:0007669"/>
    <property type="project" value="UniProtKB-ARBA"/>
</dbReference>
<keyword evidence="3" id="KW-0221">Differentiation</keyword>